<dbReference type="Proteomes" id="UP000268094">
    <property type="component" value="Unassembled WGS sequence"/>
</dbReference>
<protein>
    <submittedName>
        <fullName evidence="3">Cupin domain-containing protein</fullName>
    </submittedName>
</protein>
<proteinExistence type="predicted"/>
<gene>
    <name evidence="3" type="ORF">D7V88_31300</name>
</gene>
<keyword evidence="4" id="KW-1185">Reference proteome</keyword>
<organism evidence="3 4">
    <name type="scientific">Corallococcus terminator</name>
    <dbReference type="NCBI Taxonomy" id="2316733"/>
    <lineage>
        <taxon>Bacteria</taxon>
        <taxon>Pseudomonadati</taxon>
        <taxon>Myxococcota</taxon>
        <taxon>Myxococcia</taxon>
        <taxon>Myxococcales</taxon>
        <taxon>Cystobacterineae</taxon>
        <taxon>Myxococcaceae</taxon>
        <taxon>Corallococcus</taxon>
    </lineage>
</organism>
<dbReference type="Pfam" id="PF07883">
    <property type="entry name" value="Cupin_2"/>
    <property type="match status" value="1"/>
</dbReference>
<dbReference type="InterPro" id="IPR014710">
    <property type="entry name" value="RmlC-like_jellyroll"/>
</dbReference>
<dbReference type="SUPFAM" id="SSF51182">
    <property type="entry name" value="RmlC-like cupins"/>
    <property type="match status" value="1"/>
</dbReference>
<comment type="caution">
    <text evidence="3">The sequence shown here is derived from an EMBL/GenBank/DDBJ whole genome shotgun (WGS) entry which is preliminary data.</text>
</comment>
<feature type="domain" description="Cupin type-2" evidence="2">
    <location>
        <begin position="125"/>
        <end position="177"/>
    </location>
</feature>
<reference evidence="4" key="1">
    <citation type="submission" date="2018-09" db="EMBL/GenBank/DDBJ databases">
        <authorList>
            <person name="Livingstone P.G."/>
            <person name="Whitworth D.E."/>
        </authorList>
    </citation>
    <scope>NUCLEOTIDE SEQUENCE [LARGE SCALE GENOMIC DNA]</scope>
    <source>
        <strain evidence="4">CA054A</strain>
    </source>
</reference>
<evidence type="ECO:0000259" key="2">
    <source>
        <dbReference type="Pfam" id="PF07883"/>
    </source>
</evidence>
<dbReference type="Gene3D" id="2.60.120.10">
    <property type="entry name" value="Jelly Rolls"/>
    <property type="match status" value="1"/>
</dbReference>
<sequence length="198" mass="21168">MAASVGYRTRLVARMRNTGPDPAEKTHNPRGGRPASPQGDPVRMSTPTRTSPPIGGRPPRWDSRRRGTVAVPAEAQAPSPDDALPPPLEKVNLAHAFTHLSGPDTPRPVGMLHGQPVHLVRLTGSGPWCQHATGDALFFVTRGHLRVELRERAVDLEAGELLIVPRGVEHRSFTASEALVLMSAPPQGAEDAGQSPPL</sequence>
<evidence type="ECO:0000313" key="4">
    <source>
        <dbReference type="Proteomes" id="UP000268094"/>
    </source>
</evidence>
<feature type="region of interest" description="Disordered" evidence="1">
    <location>
        <begin position="1"/>
        <end position="85"/>
    </location>
</feature>
<dbReference type="AlphaFoldDB" id="A0A3A8I251"/>
<name>A0A3A8I251_9BACT</name>
<evidence type="ECO:0000256" key="1">
    <source>
        <dbReference type="SAM" id="MobiDB-lite"/>
    </source>
</evidence>
<dbReference type="EMBL" id="RAVZ01000288">
    <property type="protein sequence ID" value="RKG77225.1"/>
    <property type="molecule type" value="Genomic_DNA"/>
</dbReference>
<dbReference type="InterPro" id="IPR013096">
    <property type="entry name" value="Cupin_2"/>
</dbReference>
<evidence type="ECO:0000313" key="3">
    <source>
        <dbReference type="EMBL" id="RKG77225.1"/>
    </source>
</evidence>
<accession>A0A3A8I251</accession>
<dbReference type="InterPro" id="IPR011051">
    <property type="entry name" value="RmlC_Cupin_sf"/>
</dbReference>